<evidence type="ECO:0000313" key="4">
    <source>
        <dbReference type="Proteomes" id="UP001143307"/>
    </source>
</evidence>
<comment type="caution">
    <text evidence="3">The sequence shown here is derived from an EMBL/GenBank/DDBJ whole genome shotgun (WGS) entry which is preliminary data.</text>
</comment>
<organism evidence="3 4">
    <name type="scientific">Candidatus Seongchinamella marina</name>
    <dbReference type="NCBI Taxonomy" id="2518990"/>
    <lineage>
        <taxon>Bacteria</taxon>
        <taxon>Pseudomonadati</taxon>
        <taxon>Pseudomonadota</taxon>
        <taxon>Gammaproteobacteria</taxon>
        <taxon>Cellvibrionales</taxon>
        <taxon>Halieaceae</taxon>
        <taxon>Seongchinamella</taxon>
    </lineage>
</organism>
<dbReference type="Gene3D" id="3.40.50.12780">
    <property type="entry name" value="N-terminal domain of ligase-like"/>
    <property type="match status" value="1"/>
</dbReference>
<dbReference type="InterPro" id="IPR042099">
    <property type="entry name" value="ANL_N_sf"/>
</dbReference>
<accession>A0ABT3SPX7</accession>
<dbReference type="Pfam" id="PF00501">
    <property type="entry name" value="AMP-binding"/>
    <property type="match status" value="1"/>
</dbReference>
<dbReference type="Gene3D" id="3.30.300.30">
    <property type="match status" value="1"/>
</dbReference>
<dbReference type="InterPro" id="IPR000873">
    <property type="entry name" value="AMP-dep_synth/lig_dom"/>
</dbReference>
<sequence length="543" mass="59215">MTVAMNFGDLYDYVDEQLSPETVVLIEEDESGTGRVFTAKEMRESTNNLASQLIAMGGSPGDKVAIYSKNRAEYVQALIAIFKARLVHVNVNFRYGPQELEYLLDNSDARFVIFESDYADHLDAIREQLPLVKNFIEICDDAKPAVDWAVALSELSNTGNGEKLAIERSPEDQIFLYTGGTTGMPKAAMWEQYSLWNMIGVNQKNPELASPQFPEELALRPKGGGANALVILPLMHGAGLYTVINALGYGNTCVLLRTHGFDADVALQCVDKHKIAAITIAGDAFAQPIITAIDAAKGSSSLASLRFVISSAMIFSPHNKKALLKHCPEIMIVDNMASSESSTSAQARSNKDSTLEDGAVKMQLTPNAKVFTKDLQEVQPGSGEPGFLAISGTLPLGYYKDEKKTAETFITVDGLRYSIPGDWVQLHADRSLTFLGRGNVCINSGGEKIYPDEIEATLKSHDLVDDCLVVGTPDEKWGQAVTAVVQLAADAQVEAEILRDYVRRFVAGYKVPKHVLYVDKVFRGANGKADYQATKALAEKELT</sequence>
<name>A0ABT3SPX7_9GAMM</name>
<proteinExistence type="predicted"/>
<dbReference type="PANTHER" id="PTHR43201">
    <property type="entry name" value="ACYL-COA SYNTHETASE"/>
    <property type="match status" value="1"/>
</dbReference>
<feature type="domain" description="AMP-dependent synthetase/ligase" evidence="1">
    <location>
        <begin position="20"/>
        <end position="393"/>
    </location>
</feature>
<evidence type="ECO:0000259" key="1">
    <source>
        <dbReference type="Pfam" id="PF00501"/>
    </source>
</evidence>
<evidence type="ECO:0000259" key="2">
    <source>
        <dbReference type="Pfam" id="PF13193"/>
    </source>
</evidence>
<dbReference type="SUPFAM" id="SSF56801">
    <property type="entry name" value="Acetyl-CoA synthetase-like"/>
    <property type="match status" value="1"/>
</dbReference>
<dbReference type="EMBL" id="SHNP01000001">
    <property type="protein sequence ID" value="MCX2972027.1"/>
    <property type="molecule type" value="Genomic_DNA"/>
</dbReference>
<dbReference type="Proteomes" id="UP001143307">
    <property type="component" value="Unassembled WGS sequence"/>
</dbReference>
<dbReference type="InterPro" id="IPR025110">
    <property type="entry name" value="AMP-bd_C"/>
</dbReference>
<protein>
    <submittedName>
        <fullName evidence="3">Acyl-CoA synthetase</fullName>
    </submittedName>
</protein>
<dbReference type="InterPro" id="IPR045851">
    <property type="entry name" value="AMP-bd_C_sf"/>
</dbReference>
<dbReference type="PANTHER" id="PTHR43201:SF32">
    <property type="entry name" value="2-SUCCINYLBENZOATE--COA LIGASE, CHLOROPLASTIC_PEROXISOMAL"/>
    <property type="match status" value="1"/>
</dbReference>
<dbReference type="PROSITE" id="PS00455">
    <property type="entry name" value="AMP_BINDING"/>
    <property type="match status" value="1"/>
</dbReference>
<dbReference type="NCBIfam" id="NF005863">
    <property type="entry name" value="PRK07798.1"/>
    <property type="match status" value="1"/>
</dbReference>
<dbReference type="Pfam" id="PF13193">
    <property type="entry name" value="AMP-binding_C"/>
    <property type="match status" value="1"/>
</dbReference>
<gene>
    <name evidence="3" type="ORF">EYC87_00320</name>
</gene>
<dbReference type="InterPro" id="IPR020845">
    <property type="entry name" value="AMP-binding_CS"/>
</dbReference>
<feature type="domain" description="AMP-binding enzyme C-terminal" evidence="2">
    <location>
        <begin position="453"/>
        <end position="528"/>
    </location>
</feature>
<keyword evidence="4" id="KW-1185">Reference proteome</keyword>
<evidence type="ECO:0000313" key="3">
    <source>
        <dbReference type="EMBL" id="MCX2972027.1"/>
    </source>
</evidence>
<reference evidence="3" key="1">
    <citation type="submission" date="2019-02" db="EMBL/GenBank/DDBJ databases">
        <authorList>
            <person name="Li S.-H."/>
        </authorList>
    </citation>
    <scope>NUCLEOTIDE SEQUENCE</scope>
    <source>
        <strain evidence="3">IMCC8485</strain>
    </source>
</reference>